<feature type="region of interest" description="Disordered" evidence="2">
    <location>
        <begin position="75"/>
        <end position="98"/>
    </location>
</feature>
<dbReference type="EMBL" id="KK852731">
    <property type="protein sequence ID" value="KDR17494.1"/>
    <property type="molecule type" value="Genomic_DNA"/>
</dbReference>
<dbReference type="AlphaFoldDB" id="A0A067R326"/>
<feature type="coiled-coil region" evidence="1">
    <location>
        <begin position="21"/>
        <end position="71"/>
    </location>
</feature>
<gene>
    <name evidence="3" type="ORF">L798_08025</name>
</gene>
<evidence type="ECO:0000313" key="3">
    <source>
        <dbReference type="EMBL" id="KDR17494.1"/>
    </source>
</evidence>
<evidence type="ECO:0000256" key="1">
    <source>
        <dbReference type="SAM" id="Coils"/>
    </source>
</evidence>
<reference evidence="3 4" key="1">
    <citation type="journal article" date="2014" name="Nat. Commun.">
        <title>Molecular traces of alternative social organization in a termite genome.</title>
        <authorList>
            <person name="Terrapon N."/>
            <person name="Li C."/>
            <person name="Robertson H.M."/>
            <person name="Ji L."/>
            <person name="Meng X."/>
            <person name="Booth W."/>
            <person name="Chen Z."/>
            <person name="Childers C.P."/>
            <person name="Glastad K.M."/>
            <person name="Gokhale K."/>
            <person name="Gowin J."/>
            <person name="Gronenberg W."/>
            <person name="Hermansen R.A."/>
            <person name="Hu H."/>
            <person name="Hunt B.G."/>
            <person name="Huylmans A.K."/>
            <person name="Khalil S.M."/>
            <person name="Mitchell R.D."/>
            <person name="Munoz-Torres M.C."/>
            <person name="Mustard J.A."/>
            <person name="Pan H."/>
            <person name="Reese J.T."/>
            <person name="Scharf M.E."/>
            <person name="Sun F."/>
            <person name="Vogel H."/>
            <person name="Xiao J."/>
            <person name="Yang W."/>
            <person name="Yang Z."/>
            <person name="Yang Z."/>
            <person name="Zhou J."/>
            <person name="Zhu J."/>
            <person name="Brent C.S."/>
            <person name="Elsik C.G."/>
            <person name="Goodisman M.A."/>
            <person name="Liberles D.A."/>
            <person name="Roe R.M."/>
            <person name="Vargo E.L."/>
            <person name="Vilcinskas A."/>
            <person name="Wang J."/>
            <person name="Bornberg-Bauer E."/>
            <person name="Korb J."/>
            <person name="Zhang G."/>
            <person name="Liebig J."/>
        </authorList>
    </citation>
    <scope>NUCLEOTIDE SEQUENCE [LARGE SCALE GENOMIC DNA]</scope>
    <source>
        <tissue evidence="3">Whole organism</tissue>
    </source>
</reference>
<dbReference type="Proteomes" id="UP000027135">
    <property type="component" value="Unassembled WGS sequence"/>
</dbReference>
<evidence type="ECO:0000313" key="4">
    <source>
        <dbReference type="Proteomes" id="UP000027135"/>
    </source>
</evidence>
<organism evidence="3 4">
    <name type="scientific">Zootermopsis nevadensis</name>
    <name type="common">Dampwood termite</name>
    <dbReference type="NCBI Taxonomy" id="136037"/>
    <lineage>
        <taxon>Eukaryota</taxon>
        <taxon>Metazoa</taxon>
        <taxon>Ecdysozoa</taxon>
        <taxon>Arthropoda</taxon>
        <taxon>Hexapoda</taxon>
        <taxon>Insecta</taxon>
        <taxon>Pterygota</taxon>
        <taxon>Neoptera</taxon>
        <taxon>Polyneoptera</taxon>
        <taxon>Dictyoptera</taxon>
        <taxon>Blattodea</taxon>
        <taxon>Blattoidea</taxon>
        <taxon>Termitoidae</taxon>
        <taxon>Termopsidae</taxon>
        <taxon>Zootermopsis</taxon>
    </lineage>
</organism>
<name>A0A067R326_ZOONE</name>
<keyword evidence="4" id="KW-1185">Reference proteome</keyword>
<feature type="compositionally biased region" description="Low complexity" evidence="2">
    <location>
        <begin position="79"/>
        <end position="90"/>
    </location>
</feature>
<evidence type="ECO:0000256" key="2">
    <source>
        <dbReference type="SAM" id="MobiDB-lite"/>
    </source>
</evidence>
<dbReference type="InParanoid" id="A0A067R326"/>
<proteinExistence type="predicted"/>
<keyword evidence="1" id="KW-0175">Coiled coil</keyword>
<sequence length="98" mass="11193">MGSSCMDEPSELKCVVMLLEIEKLMCETETLKEECDKIRLEQEMLELELEMLKLEQRKLELEAAVREKERCLAVNSGHSDTASTSESTGSETRKLHVM</sequence>
<accession>A0A067R326</accession>
<protein>
    <submittedName>
        <fullName evidence="3">Uncharacterized protein</fullName>
    </submittedName>
</protein>